<dbReference type="AlphaFoldDB" id="A0A9Q3VY86"/>
<organism evidence="7 8">
    <name type="scientific">Streptomyces guryensis</name>
    <dbReference type="NCBI Taxonomy" id="2886947"/>
    <lineage>
        <taxon>Bacteria</taxon>
        <taxon>Bacillati</taxon>
        <taxon>Actinomycetota</taxon>
        <taxon>Actinomycetes</taxon>
        <taxon>Kitasatosporales</taxon>
        <taxon>Streptomycetaceae</taxon>
        <taxon>Streptomyces</taxon>
    </lineage>
</organism>
<evidence type="ECO:0000256" key="4">
    <source>
        <dbReference type="ARBA" id="ARBA00023136"/>
    </source>
</evidence>
<keyword evidence="8" id="KW-1185">Reference proteome</keyword>
<feature type="domain" description="ABC transmembrane type-1" evidence="6">
    <location>
        <begin position="32"/>
        <end position="107"/>
    </location>
</feature>
<comment type="subcellular location">
    <subcellularLocation>
        <location evidence="1">Cell membrane</location>
        <topology evidence="1">Multi-pass membrane protein</topology>
    </subcellularLocation>
</comment>
<accession>A0A9Q3VY86</accession>
<evidence type="ECO:0000313" key="8">
    <source>
        <dbReference type="Proteomes" id="UP001108029"/>
    </source>
</evidence>
<proteinExistence type="predicted"/>
<dbReference type="GO" id="GO:0140359">
    <property type="term" value="F:ABC-type transporter activity"/>
    <property type="evidence" value="ECO:0007669"/>
    <property type="project" value="InterPro"/>
</dbReference>
<dbReference type="SUPFAM" id="SSF90123">
    <property type="entry name" value="ABC transporter transmembrane region"/>
    <property type="match status" value="1"/>
</dbReference>
<gene>
    <name evidence="7" type="ORF">LJ657_41500</name>
</gene>
<evidence type="ECO:0000256" key="5">
    <source>
        <dbReference type="SAM" id="Phobius"/>
    </source>
</evidence>
<dbReference type="Gene3D" id="1.20.1560.10">
    <property type="entry name" value="ABC transporter type 1, transmembrane domain"/>
    <property type="match status" value="1"/>
</dbReference>
<dbReference type="EMBL" id="JAJSBI010000033">
    <property type="protein sequence ID" value="MCD9879932.1"/>
    <property type="molecule type" value="Genomic_DNA"/>
</dbReference>
<dbReference type="PROSITE" id="PS50929">
    <property type="entry name" value="ABC_TM1F"/>
    <property type="match status" value="1"/>
</dbReference>
<protein>
    <recommendedName>
        <fullName evidence="6">ABC transmembrane type-1 domain-containing protein</fullName>
    </recommendedName>
</protein>
<keyword evidence="4 5" id="KW-0472">Membrane</keyword>
<dbReference type="GO" id="GO:0005886">
    <property type="term" value="C:plasma membrane"/>
    <property type="evidence" value="ECO:0007669"/>
    <property type="project" value="UniProtKB-SubCell"/>
</dbReference>
<sequence length="107" mass="11131">MQARTPLGEPPPRVSARRVAGLFRPYAGRLTVVLLIVTGSSVLALAPPLMLRELLDVALPRGRTGLLTALAGGMLVLAALGSAAGVVQSYLTLTVGQRMMNDLRGAV</sequence>
<dbReference type="InterPro" id="IPR011527">
    <property type="entry name" value="ABC1_TM_dom"/>
</dbReference>
<dbReference type="RefSeq" id="WP_232654871.1">
    <property type="nucleotide sequence ID" value="NZ_JAJSBI010000033.1"/>
</dbReference>
<evidence type="ECO:0000313" key="7">
    <source>
        <dbReference type="EMBL" id="MCD9879932.1"/>
    </source>
</evidence>
<keyword evidence="3 5" id="KW-1133">Transmembrane helix</keyword>
<name>A0A9Q3VY86_9ACTN</name>
<evidence type="ECO:0000259" key="6">
    <source>
        <dbReference type="PROSITE" id="PS50929"/>
    </source>
</evidence>
<feature type="transmembrane region" description="Helical" evidence="5">
    <location>
        <begin position="66"/>
        <end position="91"/>
    </location>
</feature>
<evidence type="ECO:0000256" key="1">
    <source>
        <dbReference type="ARBA" id="ARBA00004651"/>
    </source>
</evidence>
<evidence type="ECO:0000256" key="3">
    <source>
        <dbReference type="ARBA" id="ARBA00022989"/>
    </source>
</evidence>
<reference evidence="7" key="1">
    <citation type="submission" date="2021-12" db="EMBL/GenBank/DDBJ databases">
        <authorList>
            <person name="Lee J.-H."/>
            <person name="Kim S.-B."/>
        </authorList>
    </citation>
    <scope>NUCLEOTIDE SEQUENCE</scope>
    <source>
        <strain evidence="7">NR30</strain>
    </source>
</reference>
<evidence type="ECO:0000256" key="2">
    <source>
        <dbReference type="ARBA" id="ARBA00022692"/>
    </source>
</evidence>
<dbReference type="InterPro" id="IPR036640">
    <property type="entry name" value="ABC1_TM_sf"/>
</dbReference>
<feature type="transmembrane region" description="Helical" evidence="5">
    <location>
        <begin position="26"/>
        <end position="46"/>
    </location>
</feature>
<comment type="caution">
    <text evidence="7">The sequence shown here is derived from an EMBL/GenBank/DDBJ whole genome shotgun (WGS) entry which is preliminary data.</text>
</comment>
<dbReference type="Proteomes" id="UP001108029">
    <property type="component" value="Unassembled WGS sequence"/>
</dbReference>
<dbReference type="GO" id="GO:0005524">
    <property type="term" value="F:ATP binding"/>
    <property type="evidence" value="ECO:0007669"/>
    <property type="project" value="InterPro"/>
</dbReference>
<keyword evidence="2 5" id="KW-0812">Transmembrane</keyword>